<sequence>MGTSNNNNTGNTGMWIAAGVAVTGLSLVLLNRNARNKVMDTSMSMKDTAMDYASNVKNDPSGVKSSLIDRIKTTSSITMEAVSKIQDILNNEGKDLKETANTLVKDSKQMINHAMEAKETLLDAKDKSMEAKDKAMEAKDNVMEAKDDIAPDSKGKNDSNLRRVGGEQVTPAVPMDSVQRTGANKGNDAQDPIKR</sequence>
<evidence type="ECO:0000256" key="1">
    <source>
        <dbReference type="SAM" id="MobiDB-lite"/>
    </source>
</evidence>
<gene>
    <name evidence="3" type="ORF">QR721_03290</name>
</gene>
<dbReference type="RefSeq" id="WP_348029057.1">
    <property type="nucleotide sequence ID" value="NZ_CP129113.1"/>
</dbReference>
<dbReference type="EMBL" id="CP129113">
    <property type="protein sequence ID" value="WLV25269.1"/>
    <property type="molecule type" value="Genomic_DNA"/>
</dbReference>
<feature type="compositionally biased region" description="Basic and acidic residues" evidence="1">
    <location>
        <begin position="130"/>
        <end position="165"/>
    </location>
</feature>
<evidence type="ECO:0000313" key="4">
    <source>
        <dbReference type="Proteomes" id="UP001180087"/>
    </source>
</evidence>
<proteinExistence type="predicted"/>
<evidence type="ECO:0000313" key="3">
    <source>
        <dbReference type="EMBL" id="WLV25269.1"/>
    </source>
</evidence>
<keyword evidence="4" id="KW-1185">Reference proteome</keyword>
<accession>A0ABY9KWM9</accession>
<evidence type="ECO:0000256" key="2">
    <source>
        <dbReference type="SAM" id="Phobius"/>
    </source>
</evidence>
<protein>
    <submittedName>
        <fullName evidence="3">Uncharacterized protein</fullName>
    </submittedName>
</protein>
<keyword evidence="2" id="KW-0812">Transmembrane</keyword>
<feature type="transmembrane region" description="Helical" evidence="2">
    <location>
        <begin position="12"/>
        <end position="30"/>
    </location>
</feature>
<keyword evidence="2" id="KW-1133">Transmembrane helix</keyword>
<feature type="region of interest" description="Disordered" evidence="1">
    <location>
        <begin position="130"/>
        <end position="195"/>
    </location>
</feature>
<dbReference type="Proteomes" id="UP001180087">
    <property type="component" value="Chromosome"/>
</dbReference>
<keyword evidence="2" id="KW-0472">Membrane</keyword>
<reference evidence="3" key="1">
    <citation type="submission" date="2023-06" db="EMBL/GenBank/DDBJ databases">
        <title>A Treasure from Seagulls: Isolation and Description of Aciduricobacillus qingdaonensis gen. nov., sp. nov., a Rare Obligately Uric Acid-utilizing Member in the Family Bacillaceae.</title>
        <authorList>
            <person name="Liu W."/>
            <person name="Wang B."/>
        </authorList>
    </citation>
    <scope>NUCLEOTIDE SEQUENCE</scope>
    <source>
        <strain evidence="3">44XB</strain>
    </source>
</reference>
<organism evidence="3 4">
    <name type="scientific">Aciduricibacillus chroicocephali</name>
    <dbReference type="NCBI Taxonomy" id="3054939"/>
    <lineage>
        <taxon>Bacteria</taxon>
        <taxon>Bacillati</taxon>
        <taxon>Bacillota</taxon>
        <taxon>Bacilli</taxon>
        <taxon>Bacillales</taxon>
        <taxon>Bacillaceae</taxon>
        <taxon>Aciduricibacillus</taxon>
    </lineage>
</organism>
<name>A0ABY9KWM9_9BACI</name>